<dbReference type="GO" id="GO:0046872">
    <property type="term" value="F:metal ion binding"/>
    <property type="evidence" value="ECO:0007669"/>
    <property type="project" value="UniProtKB-KW"/>
</dbReference>
<evidence type="ECO:0000256" key="4">
    <source>
        <dbReference type="PROSITE-ProRule" id="PRU00433"/>
    </source>
</evidence>
<dbReference type="InterPro" id="IPR036909">
    <property type="entry name" value="Cyt_c-like_dom_sf"/>
</dbReference>
<comment type="caution">
    <text evidence="7">The sequence shown here is derived from an EMBL/GenBank/DDBJ whole genome shotgun (WGS) entry which is preliminary data.</text>
</comment>
<keyword evidence="2 4" id="KW-0479">Metal-binding</keyword>
<feature type="transmembrane region" description="Helical" evidence="5">
    <location>
        <begin position="73"/>
        <end position="95"/>
    </location>
</feature>
<dbReference type="EMBL" id="PXYW01000044">
    <property type="protein sequence ID" value="PSR32328.1"/>
    <property type="molecule type" value="Genomic_DNA"/>
</dbReference>
<dbReference type="GO" id="GO:0020037">
    <property type="term" value="F:heme binding"/>
    <property type="evidence" value="ECO:0007669"/>
    <property type="project" value="InterPro"/>
</dbReference>
<dbReference type="Proteomes" id="UP000242972">
    <property type="component" value="Unassembled WGS sequence"/>
</dbReference>
<dbReference type="SUPFAM" id="SSF46626">
    <property type="entry name" value="Cytochrome c"/>
    <property type="match status" value="1"/>
</dbReference>
<dbReference type="AlphaFoldDB" id="A0A2T2XCZ1"/>
<evidence type="ECO:0000256" key="5">
    <source>
        <dbReference type="SAM" id="Phobius"/>
    </source>
</evidence>
<keyword evidence="3 4" id="KW-0408">Iron</keyword>
<name>A0A2T2XCZ1_9FIRM</name>
<reference evidence="7 8" key="1">
    <citation type="journal article" date="2014" name="BMC Genomics">
        <title>Comparison of environmental and isolate Sulfobacillus genomes reveals diverse carbon, sulfur, nitrogen, and hydrogen metabolisms.</title>
        <authorList>
            <person name="Justice N.B."/>
            <person name="Norman A."/>
            <person name="Brown C.T."/>
            <person name="Singh A."/>
            <person name="Thomas B.C."/>
            <person name="Banfield J.F."/>
        </authorList>
    </citation>
    <scope>NUCLEOTIDE SEQUENCE [LARGE SCALE GENOMIC DNA]</scope>
    <source>
        <strain evidence="7">AMDSBA4</strain>
    </source>
</reference>
<evidence type="ECO:0000256" key="1">
    <source>
        <dbReference type="ARBA" id="ARBA00022617"/>
    </source>
</evidence>
<dbReference type="GO" id="GO:0009055">
    <property type="term" value="F:electron transfer activity"/>
    <property type="evidence" value="ECO:0007669"/>
    <property type="project" value="InterPro"/>
</dbReference>
<feature type="domain" description="Cytochrome c" evidence="6">
    <location>
        <begin position="110"/>
        <end position="202"/>
    </location>
</feature>
<evidence type="ECO:0000256" key="2">
    <source>
        <dbReference type="ARBA" id="ARBA00022723"/>
    </source>
</evidence>
<dbReference type="Gene3D" id="1.10.760.10">
    <property type="entry name" value="Cytochrome c-like domain"/>
    <property type="match status" value="1"/>
</dbReference>
<sequence length="203" mass="21823">MSLNPSTLARKLPISYLLAFGILSIILAAIATYVVTTRQTLKAIEIPVIIVVAILVILIQAVVFMNLGSRRVYPVFFAYGAFLALVITVSPQLIVTAEPLPKVTKVTPAEELAMGKQIVTQTCESCHIVNGTGGTIGPNLNKVFAGQISPSILAPTSDPNNPTWLAQWITDPANVWPNAKMPNLGLTSQQVQGVVMYLDQDVK</sequence>
<evidence type="ECO:0000313" key="7">
    <source>
        <dbReference type="EMBL" id="PSR32328.1"/>
    </source>
</evidence>
<proteinExistence type="predicted"/>
<evidence type="ECO:0000313" key="8">
    <source>
        <dbReference type="Proteomes" id="UP000242972"/>
    </source>
</evidence>
<feature type="transmembrane region" description="Helical" evidence="5">
    <location>
        <begin position="12"/>
        <end position="34"/>
    </location>
</feature>
<protein>
    <recommendedName>
        <fullName evidence="6">Cytochrome c domain-containing protein</fullName>
    </recommendedName>
</protein>
<gene>
    <name evidence="7" type="ORF">C7B46_14655</name>
</gene>
<evidence type="ECO:0000259" key="6">
    <source>
        <dbReference type="PROSITE" id="PS51007"/>
    </source>
</evidence>
<keyword evidence="5" id="KW-1133">Transmembrane helix</keyword>
<accession>A0A2T2XCZ1</accession>
<feature type="transmembrane region" description="Helical" evidence="5">
    <location>
        <begin position="46"/>
        <end position="67"/>
    </location>
</feature>
<keyword evidence="5" id="KW-0472">Membrane</keyword>
<evidence type="ECO:0000256" key="3">
    <source>
        <dbReference type="ARBA" id="ARBA00023004"/>
    </source>
</evidence>
<dbReference type="PROSITE" id="PS51007">
    <property type="entry name" value="CYTC"/>
    <property type="match status" value="1"/>
</dbReference>
<keyword evidence="5" id="KW-0812">Transmembrane</keyword>
<dbReference type="InterPro" id="IPR009056">
    <property type="entry name" value="Cyt_c-like_dom"/>
</dbReference>
<organism evidence="7 8">
    <name type="scientific">Sulfobacillus benefaciens</name>
    <dbReference type="NCBI Taxonomy" id="453960"/>
    <lineage>
        <taxon>Bacteria</taxon>
        <taxon>Bacillati</taxon>
        <taxon>Bacillota</taxon>
        <taxon>Clostridia</taxon>
        <taxon>Eubacteriales</taxon>
        <taxon>Clostridiales Family XVII. Incertae Sedis</taxon>
        <taxon>Sulfobacillus</taxon>
    </lineage>
</organism>
<keyword evidence="1 4" id="KW-0349">Heme</keyword>
<dbReference type="Pfam" id="PF00034">
    <property type="entry name" value="Cytochrom_C"/>
    <property type="match status" value="1"/>
</dbReference>